<accession>A0A428QHH3</accession>
<proteinExistence type="predicted"/>
<evidence type="ECO:0000313" key="2">
    <source>
        <dbReference type="Proteomes" id="UP000288168"/>
    </source>
</evidence>
<organism evidence="1 2">
    <name type="scientific">Fusarium duplospermum</name>
    <dbReference type="NCBI Taxonomy" id="1325734"/>
    <lineage>
        <taxon>Eukaryota</taxon>
        <taxon>Fungi</taxon>
        <taxon>Dikarya</taxon>
        <taxon>Ascomycota</taxon>
        <taxon>Pezizomycotina</taxon>
        <taxon>Sordariomycetes</taxon>
        <taxon>Hypocreomycetidae</taxon>
        <taxon>Hypocreales</taxon>
        <taxon>Nectriaceae</taxon>
        <taxon>Fusarium</taxon>
        <taxon>Fusarium solani species complex</taxon>
    </lineage>
</organism>
<comment type="caution">
    <text evidence="1">The sequence shown here is derived from an EMBL/GenBank/DDBJ whole genome shotgun (WGS) entry which is preliminary data.</text>
</comment>
<sequence length="224" mass="25537">MTCIALTHFLLPRITSRIITIYSNIIYTVFLELIRAEDVLPSIEAPDYLDSSDYGSLFDDPQIRQSIGYLAQAVDSEKPPVVENPVSTPIPTDDHILRRDFHQATTLKGLASLVASSYAARDIYELHKPIFIWKFFTRYLSRAYINHFLMCVYLEGECSYFNPGDSEELSSAMMSWAAGQFFSSKTYVPPEHVVERMLSLFLDMVTLVNRFLTQLYCTGAWDSG</sequence>
<keyword evidence="2" id="KW-1185">Reference proteome</keyword>
<dbReference type="EMBL" id="NKCI01000032">
    <property type="protein sequence ID" value="RSL64763.1"/>
    <property type="molecule type" value="Genomic_DNA"/>
</dbReference>
<protein>
    <submittedName>
        <fullName evidence="1">Uncharacterized protein</fullName>
    </submittedName>
</protein>
<dbReference type="OrthoDB" id="5056467at2759"/>
<reference evidence="1 2" key="1">
    <citation type="submission" date="2017-06" db="EMBL/GenBank/DDBJ databases">
        <title>Comparative genomic analysis of Ambrosia Fusariam Clade fungi.</title>
        <authorList>
            <person name="Stajich J.E."/>
            <person name="Carrillo J."/>
            <person name="Kijimoto T."/>
            <person name="Eskalen A."/>
            <person name="O'Donnell K."/>
            <person name="Kasson M."/>
        </authorList>
    </citation>
    <scope>NUCLEOTIDE SEQUENCE [LARGE SCALE GENOMIC DNA]</scope>
    <source>
        <strain evidence="1 2">NRRL62584</strain>
    </source>
</reference>
<name>A0A428QHH3_9HYPO</name>
<evidence type="ECO:0000313" key="1">
    <source>
        <dbReference type="EMBL" id="RSL64763.1"/>
    </source>
</evidence>
<gene>
    <name evidence="1" type="ORF">CEP54_004544</name>
</gene>
<dbReference type="AlphaFoldDB" id="A0A428QHH3"/>
<dbReference type="Proteomes" id="UP000288168">
    <property type="component" value="Unassembled WGS sequence"/>
</dbReference>